<dbReference type="GO" id="GO:0005829">
    <property type="term" value="C:cytosol"/>
    <property type="evidence" value="ECO:0007669"/>
    <property type="project" value="TreeGrafter"/>
</dbReference>
<dbReference type="SUPFAM" id="SSF53633">
    <property type="entry name" value="Carbamate kinase-like"/>
    <property type="match status" value="1"/>
</dbReference>
<evidence type="ECO:0000313" key="14">
    <source>
        <dbReference type="Proteomes" id="UP001617714"/>
    </source>
</evidence>
<dbReference type="GeneID" id="90770095"/>
<gene>
    <name evidence="11" type="ORF">ACIPSN_15865</name>
    <name evidence="12" type="ORF">GMX10_11075</name>
</gene>
<dbReference type="PANTHER" id="PTHR43654">
    <property type="entry name" value="GLUTAMATE 5-KINASE"/>
    <property type="match status" value="1"/>
</dbReference>
<dbReference type="Gene3D" id="3.40.1160.10">
    <property type="entry name" value="Acetylglutamate kinase-like"/>
    <property type="match status" value="1"/>
</dbReference>
<keyword evidence="8" id="KW-0414">Isoprene biosynthesis</keyword>
<accession>A0AAP9IHB3</accession>
<evidence type="ECO:0000256" key="1">
    <source>
        <dbReference type="ARBA" id="ARBA00010540"/>
    </source>
</evidence>
<evidence type="ECO:0000256" key="3">
    <source>
        <dbReference type="ARBA" id="ARBA00017267"/>
    </source>
</evidence>
<reference evidence="11 14" key="3">
    <citation type="submission" date="2024-10" db="EMBL/GenBank/DDBJ databases">
        <authorList>
            <person name="Lu C.-H."/>
        </authorList>
    </citation>
    <scope>NUCLEOTIDE SEQUENCE [LARGE SCALE GENOMIC DNA]</scope>
    <source>
        <strain evidence="11 14">22QBSP01-2</strain>
    </source>
</reference>
<sequence length="275" mass="30980">MNNMKLECIHNERSQFFIVKIGGSISTNKDGEYELNYENIEKIAEVIHKEKSWEHCNLILVFGGGSFGNLAPKEYNLECRSLNFNNENLSKMTTIMFSMLSEITAILIKNKVPVYPFQCSALVNQLSSGEWDLQVDSMFSALNQGLIPVISGDLVFKNDGGFRIFSSDNVPGLIAKKSMVEHVLYYSDVDGFYVDSSTNNVEENIKRNEIDSYMHLAGPSSRQDVTGGMRNKLLQIKKLLDLNVSAELLSFNKFSDLSSSLNKKIRHGTYFEPGE</sequence>
<name>A0AAP9IHB3_9GAMM</name>
<evidence type="ECO:0000313" key="11">
    <source>
        <dbReference type="EMBL" id="MFJ5322809.1"/>
    </source>
</evidence>
<dbReference type="Pfam" id="PF00696">
    <property type="entry name" value="AA_kinase"/>
    <property type="match status" value="1"/>
</dbReference>
<feature type="domain" description="Aspartate/glutamate/uridylate kinase" evidence="10">
    <location>
        <begin position="16"/>
        <end position="240"/>
    </location>
</feature>
<proteinExistence type="inferred from homology"/>
<comment type="similarity">
    <text evidence="1">Belongs to the isopentenyl phosphate kinase family.</text>
</comment>
<evidence type="ECO:0000256" key="6">
    <source>
        <dbReference type="ARBA" id="ARBA00022777"/>
    </source>
</evidence>
<dbReference type="InterPro" id="IPR024192">
    <property type="entry name" value="Fosfomycin_R_FomA-type"/>
</dbReference>
<dbReference type="GO" id="GO:0102043">
    <property type="term" value="F:isopentenyl phosphate kinase activity"/>
    <property type="evidence" value="ECO:0007669"/>
    <property type="project" value="UniProtKB-EC"/>
</dbReference>
<dbReference type="InterPro" id="IPR001048">
    <property type="entry name" value="Asp/Glu/Uridylate_kinase"/>
</dbReference>
<dbReference type="NCBIfam" id="NF040647">
    <property type="entry name" value="IPPK_Arch"/>
    <property type="match status" value="1"/>
</dbReference>
<dbReference type="EMBL" id="CP046377">
    <property type="protein sequence ID" value="QHQ24547.1"/>
    <property type="molecule type" value="Genomic_DNA"/>
</dbReference>
<dbReference type="PANTHER" id="PTHR43654:SF1">
    <property type="entry name" value="ISOPENTENYL PHOSPHATE KINASE"/>
    <property type="match status" value="1"/>
</dbReference>
<dbReference type="GO" id="GO:0008299">
    <property type="term" value="P:isoprenoid biosynthetic process"/>
    <property type="evidence" value="ECO:0007669"/>
    <property type="project" value="UniProtKB-KW"/>
</dbReference>
<keyword evidence="14" id="KW-1185">Reference proteome</keyword>
<evidence type="ECO:0000256" key="9">
    <source>
        <dbReference type="ARBA" id="ARBA00049063"/>
    </source>
</evidence>
<keyword evidence="6 11" id="KW-0418">Kinase</keyword>
<protein>
    <recommendedName>
        <fullName evidence="3">Isopentenyl phosphate kinase</fullName>
        <ecNumber evidence="2">2.7.4.26</ecNumber>
    </recommendedName>
</protein>
<organism evidence="12 13">
    <name type="scientific">Pectobacterium parvum</name>
    <dbReference type="NCBI Taxonomy" id="2778550"/>
    <lineage>
        <taxon>Bacteria</taxon>
        <taxon>Pseudomonadati</taxon>
        <taxon>Pseudomonadota</taxon>
        <taxon>Gammaproteobacteria</taxon>
        <taxon>Enterobacterales</taxon>
        <taxon>Pectobacteriaceae</taxon>
        <taxon>Pectobacterium</taxon>
    </lineage>
</organism>
<dbReference type="AlphaFoldDB" id="A0AAP9IHB3"/>
<evidence type="ECO:0000259" key="10">
    <source>
        <dbReference type="Pfam" id="PF00696"/>
    </source>
</evidence>
<keyword evidence="7" id="KW-0067">ATP-binding</keyword>
<dbReference type="EC" id="2.7.4.26" evidence="2"/>
<keyword evidence="5" id="KW-0547">Nucleotide-binding</keyword>
<dbReference type="GO" id="GO:0005524">
    <property type="term" value="F:ATP binding"/>
    <property type="evidence" value="ECO:0007669"/>
    <property type="project" value="UniProtKB-KW"/>
</dbReference>
<keyword evidence="4 11" id="KW-0808">Transferase</keyword>
<dbReference type="InterPro" id="IPR036393">
    <property type="entry name" value="AceGlu_kinase-like_sf"/>
</dbReference>
<evidence type="ECO:0000256" key="5">
    <source>
        <dbReference type="ARBA" id="ARBA00022741"/>
    </source>
</evidence>
<evidence type="ECO:0000313" key="13">
    <source>
        <dbReference type="Proteomes" id="UP000464054"/>
    </source>
</evidence>
<evidence type="ECO:0000256" key="4">
    <source>
        <dbReference type="ARBA" id="ARBA00022679"/>
    </source>
</evidence>
<dbReference type="RefSeq" id="WP_111778469.1">
    <property type="nucleotide sequence ID" value="NZ_CP046377.1"/>
</dbReference>
<evidence type="ECO:0000256" key="2">
    <source>
        <dbReference type="ARBA" id="ARBA00012908"/>
    </source>
</evidence>
<dbReference type="GO" id="GO:0004349">
    <property type="term" value="F:glutamate 5-kinase activity"/>
    <property type="evidence" value="ECO:0007669"/>
    <property type="project" value="TreeGrafter"/>
</dbReference>
<reference evidence="13" key="1">
    <citation type="submission" date="2019-11" db="EMBL/GenBank/DDBJ databases">
        <authorList>
            <person name="Jee S."/>
        </authorList>
    </citation>
    <scope>NUCLEOTIDE SEQUENCE [LARGE SCALE GENOMIC DNA]</scope>
    <source>
        <strain evidence="13">PZ1</strain>
    </source>
</reference>
<dbReference type="EMBL" id="JBIXKD010000018">
    <property type="protein sequence ID" value="MFJ5322809.1"/>
    <property type="molecule type" value="Genomic_DNA"/>
</dbReference>
<dbReference type="Proteomes" id="UP000464054">
    <property type="component" value="Chromosome"/>
</dbReference>
<comment type="catalytic activity">
    <reaction evidence="9">
        <text>isopentenyl phosphate + ATP = isopentenyl diphosphate + ADP</text>
        <dbReference type="Rhea" id="RHEA:33963"/>
        <dbReference type="ChEBI" id="CHEBI:30616"/>
        <dbReference type="ChEBI" id="CHEBI:65078"/>
        <dbReference type="ChEBI" id="CHEBI:128769"/>
        <dbReference type="ChEBI" id="CHEBI:456216"/>
        <dbReference type="EC" id="2.7.4.26"/>
    </reaction>
</comment>
<evidence type="ECO:0000313" key="12">
    <source>
        <dbReference type="EMBL" id="QHQ24547.1"/>
    </source>
</evidence>
<evidence type="ECO:0000256" key="7">
    <source>
        <dbReference type="ARBA" id="ARBA00022840"/>
    </source>
</evidence>
<reference evidence="12" key="2">
    <citation type="journal article" date="2022" name="Plant Pathol J">
        <title>Comparative Genomic Analysis of Pathogenic Factors of Pectobacterium Species Isolated in South Korea Using Whole-Genome Sequencing.</title>
        <authorList>
            <person name="Jee S."/>
            <person name="Kang I.J."/>
            <person name="Bak G."/>
            <person name="Kang S."/>
            <person name="Lee J."/>
            <person name="Heu S."/>
            <person name="Hwang I."/>
        </authorList>
    </citation>
    <scope>NUCLEOTIDE SEQUENCE</scope>
    <source>
        <strain evidence="12">PZ1</strain>
    </source>
</reference>
<evidence type="ECO:0000256" key="8">
    <source>
        <dbReference type="ARBA" id="ARBA00023229"/>
    </source>
</evidence>
<dbReference type="Proteomes" id="UP001617714">
    <property type="component" value="Unassembled WGS sequence"/>
</dbReference>